<dbReference type="InterPro" id="IPR012349">
    <property type="entry name" value="Split_barrel_FMN-bd"/>
</dbReference>
<sequence length="163" mass="17918">MLMELTRDEIDDVLADQIVGRLGLVDGSTPYVVPISYAYRDGDIYAHSAQGRKLDALRSHPEVCFEVDDVSSVDDWRSVIAWGFFEQLVGADAREGLDILLDRFRPVFAEAGAEHPGAEIGMMRTLDIPRSASAGPDLGRPGSSAAVYRIRLETVTGRAERPR</sequence>
<reference evidence="1" key="1">
    <citation type="submission" date="2023-03" db="EMBL/GenBank/DDBJ databases">
        <title>MT1 and MT2 Draft Genomes of Novel Species.</title>
        <authorList>
            <person name="Venkateswaran K."/>
        </authorList>
    </citation>
    <scope>NUCLEOTIDE SEQUENCE</scope>
    <source>
        <strain evidence="1">F6_8S_P_1A</strain>
    </source>
</reference>
<accession>A0ABT8IVG7</accession>
<dbReference type="Gene3D" id="2.30.110.10">
    <property type="entry name" value="Electron Transport, Fmn-binding Protein, Chain A"/>
    <property type="match status" value="1"/>
</dbReference>
<organism evidence="1 2">
    <name type="scientific">Leifsonia virtsii</name>
    <dbReference type="NCBI Taxonomy" id="3035915"/>
    <lineage>
        <taxon>Bacteria</taxon>
        <taxon>Bacillati</taxon>
        <taxon>Actinomycetota</taxon>
        <taxon>Actinomycetes</taxon>
        <taxon>Micrococcales</taxon>
        <taxon>Microbacteriaceae</taxon>
        <taxon>Leifsonia</taxon>
    </lineage>
</organism>
<dbReference type="Pfam" id="PF12900">
    <property type="entry name" value="Pyridox_ox_2"/>
    <property type="match status" value="1"/>
</dbReference>
<dbReference type="EMBL" id="JAROCB010000002">
    <property type="protein sequence ID" value="MDN4596814.1"/>
    <property type="molecule type" value="Genomic_DNA"/>
</dbReference>
<name>A0ABT8IVG7_9MICO</name>
<dbReference type="SUPFAM" id="SSF50475">
    <property type="entry name" value="FMN-binding split barrel"/>
    <property type="match status" value="1"/>
</dbReference>
<comment type="caution">
    <text evidence="1">The sequence shown here is derived from an EMBL/GenBank/DDBJ whole genome shotgun (WGS) entry which is preliminary data.</text>
</comment>
<keyword evidence="2" id="KW-1185">Reference proteome</keyword>
<evidence type="ECO:0000313" key="2">
    <source>
        <dbReference type="Proteomes" id="UP001174210"/>
    </source>
</evidence>
<dbReference type="InterPro" id="IPR024747">
    <property type="entry name" value="Pyridox_Oxase-rel"/>
</dbReference>
<dbReference type="PANTHER" id="PTHR34071">
    <property type="entry name" value="5-NITROIMIDAZOLE ANTIBIOTICS RESISTANCE PROTEIN, NIMA-FAMILY-RELATED PROTEIN-RELATED"/>
    <property type="match status" value="1"/>
</dbReference>
<proteinExistence type="predicted"/>
<gene>
    <name evidence="1" type="ORF">P5G59_06665</name>
</gene>
<dbReference type="RefSeq" id="WP_301217193.1">
    <property type="nucleotide sequence ID" value="NZ_JAROCB010000002.1"/>
</dbReference>
<protein>
    <submittedName>
        <fullName evidence="1">Pyridoxamine 5'-phosphate oxidase family protein</fullName>
    </submittedName>
</protein>
<dbReference type="Proteomes" id="UP001174210">
    <property type="component" value="Unassembled WGS sequence"/>
</dbReference>
<evidence type="ECO:0000313" key="1">
    <source>
        <dbReference type="EMBL" id="MDN4596814.1"/>
    </source>
</evidence>
<dbReference type="PANTHER" id="PTHR34071:SF2">
    <property type="entry name" value="FLAVIN-NUCLEOTIDE-BINDING PROTEIN"/>
    <property type="match status" value="1"/>
</dbReference>